<evidence type="ECO:0000259" key="3">
    <source>
        <dbReference type="Pfam" id="PF01979"/>
    </source>
</evidence>
<sequence length="455" mass="46157">MIRSPLLYGLLAGAALCAVATGSASAQTFAIVNARIEPVSSAAIPSGTILVQNGKIAAVGAGVAVPAGVTTIDAKGGVVTPGLVAPSSNISASEIGGVRETRDDGTGNALSAGFDIAYSVNPASPMIGLARDGGVTSSAVTPVLSGAGGGSHEHADDGVVEEMTAGKDGGGDPPLFGGQAAFVRLKAGEADIVSKSKTAVTLSLGEAGARAAGGSRGAAIVLVKSALQDARAFARNRAAFEQGATRDYSLSRLDLEALVPVVQGKTPLLIRAHRASDIRLALKLAAEEKIRIMLEGAEEGWLVAGEIARAGVPVIVDTQADLPDSFETLGSRLDNAARLNAAGVTVAINGARDFNNLRQERLNAGLAVANGLPYPAALAAITLTPAKIWGMADQIGSLDVGKTADLVLWTGDPLETTTWADKVFVGGVEQPADSRQSQLRDRYAAGDNGMPPAYR</sequence>
<proteinExistence type="predicted"/>
<feature type="domain" description="Amidohydrolase-related" evidence="3">
    <location>
        <begin position="309"/>
        <end position="422"/>
    </location>
</feature>
<dbReference type="InterPro" id="IPR011059">
    <property type="entry name" value="Metal-dep_hydrolase_composite"/>
</dbReference>
<evidence type="ECO:0000313" key="5">
    <source>
        <dbReference type="EMBL" id="PLR06539.1"/>
    </source>
</evidence>
<dbReference type="OrthoDB" id="9802793at2"/>
<reference evidence="5 6" key="1">
    <citation type="submission" date="2017-12" db="EMBL/GenBank/DDBJ databases">
        <title>The genome sequence of Caulobacter flavus CGMCC1 15093.</title>
        <authorList>
            <person name="Gao J."/>
            <person name="Mao X."/>
            <person name="Sun J."/>
        </authorList>
    </citation>
    <scope>NUCLEOTIDE SEQUENCE [LARGE SCALE GENOMIC DNA]</scope>
    <source>
        <strain evidence="5 6">CGMCC1 15093</strain>
    </source>
</reference>
<feature type="signal peptide" evidence="2">
    <location>
        <begin position="1"/>
        <end position="26"/>
    </location>
</feature>
<dbReference type="RefSeq" id="WP_101715717.1">
    <property type="nucleotide sequence ID" value="NZ_CP026100.1"/>
</dbReference>
<feature type="chain" id="PRO_5044577616" evidence="2">
    <location>
        <begin position="27"/>
        <end position="455"/>
    </location>
</feature>
<dbReference type="PANTHER" id="PTHR43135">
    <property type="entry name" value="ALPHA-D-RIBOSE 1-METHYLPHOSPHONATE 5-TRIPHOSPHATE DIPHOSPHATASE"/>
    <property type="match status" value="1"/>
</dbReference>
<keyword evidence="5" id="KW-0378">Hydrolase</keyword>
<dbReference type="GO" id="GO:0016810">
    <property type="term" value="F:hydrolase activity, acting on carbon-nitrogen (but not peptide) bonds"/>
    <property type="evidence" value="ECO:0007669"/>
    <property type="project" value="InterPro"/>
</dbReference>
<dbReference type="PANTHER" id="PTHR43135:SF3">
    <property type="entry name" value="ALPHA-D-RIBOSE 1-METHYLPHOSPHONATE 5-TRIPHOSPHATE DIPHOSPHATASE"/>
    <property type="match status" value="1"/>
</dbReference>
<evidence type="ECO:0000313" key="7">
    <source>
        <dbReference type="Proteomes" id="UP000281192"/>
    </source>
</evidence>
<keyword evidence="2" id="KW-0732">Signal</keyword>
<protein>
    <submittedName>
        <fullName evidence="5">Amidohydrolase</fullName>
    </submittedName>
</protein>
<dbReference type="Gene3D" id="3.20.20.140">
    <property type="entry name" value="Metal-dependent hydrolases"/>
    <property type="match status" value="1"/>
</dbReference>
<dbReference type="Pfam" id="PF01979">
    <property type="entry name" value="Amidohydro_1"/>
    <property type="match status" value="1"/>
</dbReference>
<accession>A0A2N5CLF7</accession>
<dbReference type="EMBL" id="CP026100">
    <property type="protein sequence ID" value="AYV48379.1"/>
    <property type="molecule type" value="Genomic_DNA"/>
</dbReference>
<dbReference type="Proteomes" id="UP000281192">
    <property type="component" value="Chromosome"/>
</dbReference>
<dbReference type="InterPro" id="IPR051781">
    <property type="entry name" value="Metallo-dep_Hydrolase"/>
</dbReference>
<feature type="region of interest" description="Disordered" evidence="1">
    <location>
        <begin position="430"/>
        <end position="455"/>
    </location>
</feature>
<dbReference type="SUPFAM" id="SSF51338">
    <property type="entry name" value="Composite domain of metallo-dependent hydrolases"/>
    <property type="match status" value="1"/>
</dbReference>
<dbReference type="EMBL" id="PJRQ01000052">
    <property type="protein sequence ID" value="PLR06539.1"/>
    <property type="molecule type" value="Genomic_DNA"/>
</dbReference>
<dbReference type="InterPro" id="IPR006680">
    <property type="entry name" value="Amidohydro-rel"/>
</dbReference>
<dbReference type="AlphaFoldDB" id="A0A2N5CLF7"/>
<dbReference type="Proteomes" id="UP000234483">
    <property type="component" value="Unassembled WGS sequence"/>
</dbReference>
<gene>
    <name evidence="4" type="ORF">C1707_20110</name>
    <name evidence="5" type="ORF">CFHF_25480</name>
</gene>
<dbReference type="SUPFAM" id="SSF51556">
    <property type="entry name" value="Metallo-dependent hydrolases"/>
    <property type="match status" value="1"/>
</dbReference>
<dbReference type="Gene3D" id="2.30.40.10">
    <property type="entry name" value="Urease, subunit C, domain 1"/>
    <property type="match status" value="1"/>
</dbReference>
<evidence type="ECO:0000313" key="6">
    <source>
        <dbReference type="Proteomes" id="UP000234483"/>
    </source>
</evidence>
<evidence type="ECO:0000256" key="2">
    <source>
        <dbReference type="SAM" id="SignalP"/>
    </source>
</evidence>
<keyword evidence="7" id="KW-1185">Reference proteome</keyword>
<reference evidence="4 7" key="2">
    <citation type="submission" date="2018-01" db="EMBL/GenBank/DDBJ databases">
        <title>Complete genome sequence of Caulobacter flavus RHGG3.</title>
        <authorList>
            <person name="Yang E."/>
        </authorList>
    </citation>
    <scope>NUCLEOTIDE SEQUENCE [LARGE SCALE GENOMIC DNA]</scope>
    <source>
        <strain evidence="4 7">RHGG3</strain>
    </source>
</reference>
<dbReference type="KEGG" id="cfh:C1707_20110"/>
<name>A0A2N5CLF7_9CAUL</name>
<dbReference type="InterPro" id="IPR032466">
    <property type="entry name" value="Metal_Hydrolase"/>
</dbReference>
<evidence type="ECO:0000256" key="1">
    <source>
        <dbReference type="SAM" id="MobiDB-lite"/>
    </source>
</evidence>
<evidence type="ECO:0000313" key="4">
    <source>
        <dbReference type="EMBL" id="AYV48379.1"/>
    </source>
</evidence>
<organism evidence="5 6">
    <name type="scientific">Caulobacter flavus</name>
    <dbReference type="NCBI Taxonomy" id="1679497"/>
    <lineage>
        <taxon>Bacteria</taxon>
        <taxon>Pseudomonadati</taxon>
        <taxon>Pseudomonadota</taxon>
        <taxon>Alphaproteobacteria</taxon>
        <taxon>Caulobacterales</taxon>
        <taxon>Caulobacteraceae</taxon>
        <taxon>Caulobacter</taxon>
    </lineage>
</organism>